<dbReference type="OrthoDB" id="6159398at2759"/>
<dbReference type="PROSITE" id="PS50835">
    <property type="entry name" value="IG_LIKE"/>
    <property type="match status" value="3"/>
</dbReference>
<keyword evidence="8" id="KW-0812">Transmembrane</keyword>
<dbReference type="FunFam" id="2.60.40.10:FF:000340">
    <property type="entry name" value="Carcinoembryonic antigen-related cell adhesion molecule 1"/>
    <property type="match status" value="1"/>
</dbReference>
<keyword evidence="3" id="KW-1015">Disulfide bond</keyword>
<evidence type="ECO:0000256" key="8">
    <source>
        <dbReference type="SAM" id="Phobius"/>
    </source>
</evidence>
<feature type="domain" description="Ig-like" evidence="10">
    <location>
        <begin position="321"/>
        <end position="409"/>
    </location>
</feature>
<dbReference type="Pfam" id="PF13895">
    <property type="entry name" value="Ig_2"/>
    <property type="match status" value="1"/>
</dbReference>
<dbReference type="SMART" id="SM00408">
    <property type="entry name" value="IGc2"/>
    <property type="match status" value="3"/>
</dbReference>
<feature type="domain" description="Ig-like" evidence="10">
    <location>
        <begin position="145"/>
        <end position="232"/>
    </location>
</feature>
<evidence type="ECO:0000256" key="4">
    <source>
        <dbReference type="ARBA" id="ARBA00023180"/>
    </source>
</evidence>
<dbReference type="PANTHER" id="PTHR44427:SF1">
    <property type="entry name" value="CARCINOEMBRYONIC ANTIGEN-RELATED CELL ADHESION MOLECULE 1"/>
    <property type="match status" value="1"/>
</dbReference>
<dbReference type="GO" id="GO:0009986">
    <property type="term" value="C:cell surface"/>
    <property type="evidence" value="ECO:0007669"/>
    <property type="project" value="TreeGrafter"/>
</dbReference>
<name>A0A8U0RXM8_MUSPF</name>
<evidence type="ECO:0000256" key="5">
    <source>
        <dbReference type="ARBA" id="ARBA00023319"/>
    </source>
</evidence>
<keyword evidence="8" id="KW-0472">Membrane</keyword>
<dbReference type="InterPro" id="IPR036179">
    <property type="entry name" value="Ig-like_dom_sf"/>
</dbReference>
<accession>A0A8U0RXM8</accession>
<evidence type="ECO:0000256" key="1">
    <source>
        <dbReference type="ARBA" id="ARBA00022729"/>
    </source>
</evidence>
<keyword evidence="2" id="KW-0677">Repeat</keyword>
<organism evidence="11 12">
    <name type="scientific">Mustela putorius furo</name>
    <name type="common">European domestic ferret</name>
    <name type="synonym">Mustela furo</name>
    <dbReference type="NCBI Taxonomy" id="9669"/>
    <lineage>
        <taxon>Eukaryota</taxon>
        <taxon>Metazoa</taxon>
        <taxon>Chordata</taxon>
        <taxon>Craniata</taxon>
        <taxon>Vertebrata</taxon>
        <taxon>Euteleostomi</taxon>
        <taxon>Mammalia</taxon>
        <taxon>Eutheria</taxon>
        <taxon>Laurasiatheria</taxon>
        <taxon>Carnivora</taxon>
        <taxon>Caniformia</taxon>
        <taxon>Musteloidea</taxon>
        <taxon>Mustelidae</taxon>
        <taxon>Mustelinae</taxon>
        <taxon>Mustela</taxon>
    </lineage>
</organism>
<dbReference type="InterPro" id="IPR013783">
    <property type="entry name" value="Ig-like_fold"/>
</dbReference>
<dbReference type="Pfam" id="PF13927">
    <property type="entry name" value="Ig_3"/>
    <property type="match status" value="2"/>
</dbReference>
<protein>
    <submittedName>
        <fullName evidence="12">Carcinoembryonic antigen-related cell adhesion molecule 1 isoform X1</fullName>
    </submittedName>
</protein>
<dbReference type="Proteomes" id="UP000000715">
    <property type="component" value="Unplaced"/>
</dbReference>
<dbReference type="RefSeq" id="XP_044932781.1">
    <property type="nucleotide sequence ID" value="XM_045076846.1"/>
</dbReference>
<dbReference type="CDD" id="cd20948">
    <property type="entry name" value="IgC2_CEACAM5-like"/>
    <property type="match status" value="1"/>
</dbReference>
<dbReference type="GO" id="GO:1990782">
    <property type="term" value="F:protein tyrosine kinase binding"/>
    <property type="evidence" value="ECO:0007669"/>
    <property type="project" value="TreeGrafter"/>
</dbReference>
<dbReference type="InterPro" id="IPR003598">
    <property type="entry name" value="Ig_sub2"/>
</dbReference>
<dbReference type="Gene3D" id="2.60.40.10">
    <property type="entry name" value="Immunoglobulins"/>
    <property type="match status" value="4"/>
</dbReference>
<dbReference type="AlphaFoldDB" id="A0A8U0RXM8"/>
<dbReference type="CDD" id="cd05774">
    <property type="entry name" value="IgV_CEACAM_D1"/>
    <property type="match status" value="1"/>
</dbReference>
<dbReference type="InterPro" id="IPR050831">
    <property type="entry name" value="CEA_cell_adhesion"/>
</dbReference>
<proteinExistence type="inferred from homology"/>
<evidence type="ECO:0000256" key="2">
    <source>
        <dbReference type="ARBA" id="ARBA00022737"/>
    </source>
</evidence>
<dbReference type="PANTHER" id="PTHR44427">
    <property type="entry name" value="CARCINOEMBRYONIC ANTIGEN-RELATED CELL ADHESION MOLECULE 19"/>
    <property type="match status" value="1"/>
</dbReference>
<keyword evidence="4" id="KW-0325">Glycoprotein</keyword>
<feature type="compositionally biased region" description="Polar residues" evidence="7">
    <location>
        <begin position="500"/>
        <end position="509"/>
    </location>
</feature>
<dbReference type="GO" id="GO:0002682">
    <property type="term" value="P:regulation of immune system process"/>
    <property type="evidence" value="ECO:0007669"/>
    <property type="project" value="TreeGrafter"/>
</dbReference>
<evidence type="ECO:0000313" key="12">
    <source>
        <dbReference type="RefSeq" id="XP_044932781.1"/>
    </source>
</evidence>
<feature type="transmembrane region" description="Helical" evidence="8">
    <location>
        <begin position="425"/>
        <end position="449"/>
    </location>
</feature>
<dbReference type="SMART" id="SM00409">
    <property type="entry name" value="IG"/>
    <property type="match status" value="4"/>
</dbReference>
<keyword evidence="11" id="KW-1185">Reference proteome</keyword>
<dbReference type="GO" id="GO:0005886">
    <property type="term" value="C:plasma membrane"/>
    <property type="evidence" value="ECO:0007669"/>
    <property type="project" value="TreeGrafter"/>
</dbReference>
<dbReference type="CDD" id="cd12087">
    <property type="entry name" value="TM_EGFR-like"/>
    <property type="match status" value="1"/>
</dbReference>
<dbReference type="GeneID" id="101682302"/>
<reference evidence="12" key="1">
    <citation type="submission" date="2025-08" db="UniProtKB">
        <authorList>
            <consortium name="RefSeq"/>
        </authorList>
    </citation>
    <scope>IDENTIFICATION</scope>
    <source>
        <tissue evidence="12">Brain</tissue>
    </source>
</reference>
<dbReference type="InterPro" id="IPR013106">
    <property type="entry name" value="Ig_V-set"/>
</dbReference>
<keyword evidence="1 9" id="KW-0732">Signal</keyword>
<feature type="chain" id="PRO_5035772124" evidence="9">
    <location>
        <begin position="35"/>
        <end position="600"/>
    </location>
</feature>
<dbReference type="FunFam" id="2.60.40.10:FF:000244">
    <property type="entry name" value="carcinoembryonic antigen-related cell adhesion molecule 16"/>
    <property type="match status" value="2"/>
</dbReference>
<comment type="similarity">
    <text evidence="6">Belongs to the immunoglobulin superfamily. CEA family.</text>
</comment>
<evidence type="ECO:0000256" key="6">
    <source>
        <dbReference type="ARBA" id="ARBA00038222"/>
    </source>
</evidence>
<dbReference type="SUPFAM" id="SSF48726">
    <property type="entry name" value="Immunoglobulin"/>
    <property type="match status" value="4"/>
</dbReference>
<evidence type="ECO:0000256" key="9">
    <source>
        <dbReference type="SAM" id="SignalP"/>
    </source>
</evidence>
<dbReference type="GO" id="GO:0007165">
    <property type="term" value="P:signal transduction"/>
    <property type="evidence" value="ECO:0007669"/>
    <property type="project" value="TreeGrafter"/>
</dbReference>
<feature type="region of interest" description="Disordered" evidence="7">
    <location>
        <begin position="460"/>
        <end position="480"/>
    </location>
</feature>
<keyword evidence="8" id="KW-1133">Transmembrane helix</keyword>
<evidence type="ECO:0000256" key="7">
    <source>
        <dbReference type="SAM" id="MobiDB-lite"/>
    </source>
</evidence>
<evidence type="ECO:0000259" key="10">
    <source>
        <dbReference type="PROSITE" id="PS50835"/>
    </source>
</evidence>
<feature type="domain" description="Ig-like" evidence="10">
    <location>
        <begin position="237"/>
        <end position="317"/>
    </location>
</feature>
<sequence>MKPTSAPPQGGRVPWQDLLLAVSLLTLWNPPTTAQVTVESVPPSATEGKDVLLQVHNLPRDTGRFDWYKGATTEENLRIVSYILDTQKTVIGPAHSGRETVYPNGSLLFQNITLNDTGVYTLQIINRTYETGQVTGQLHVAAELPKPHITSNNSNPVENVDSVLLTCEPQTQNTSYLWSVSNKSLPASTRLELSLDNRTLTIHGVTRDDTGPYVCATWNPVSDGCSDPFTLNVLYGPDAPTISPSDSYYHPGANLNLSCHAASNPPAQYSWLINGRPQTNTQELFIPNITANDSGSYTCLASNSDTRLNKTTVKIITVSEPLAQPSLHASNTTLTEDDSVFLTCSTNNTGVSIRWLFDGQSLKLTERMTLSQDNSTLTIHPVRKEDAGNYQCEVSNPGDSSKSDPVRLVVKGALTQLNPGLAPGVIAGIVIGVLAGVAVIVTLVYFLFIRKTGGANDLRDVTEHKPSASNHSQDHSDNLSKSEEVAYSSLNFSAHEPKKTTSASPSPADTETKSQHAEQKGRTGEGEATYFPTSLLLDTVSLWLLRKGFHSILLDIMLCLRGPSKRASWEFCALRYLFQGFSNSDTVCIYFPSSMLFCVI</sequence>
<gene>
    <name evidence="12" type="primary">LOC101682302</name>
</gene>
<dbReference type="FunFam" id="2.60.40.10:FF:000517">
    <property type="entry name" value="Carcinoembryonic antigen-related cell adhesion molecule 1"/>
    <property type="match status" value="1"/>
</dbReference>
<keyword evidence="5" id="KW-0393">Immunoglobulin domain</keyword>
<dbReference type="InterPro" id="IPR003599">
    <property type="entry name" value="Ig_sub"/>
</dbReference>
<evidence type="ECO:0000313" key="11">
    <source>
        <dbReference type="Proteomes" id="UP000000715"/>
    </source>
</evidence>
<feature type="compositionally biased region" description="Basic and acidic residues" evidence="7">
    <location>
        <begin position="510"/>
        <end position="525"/>
    </location>
</feature>
<evidence type="ECO:0000256" key="3">
    <source>
        <dbReference type="ARBA" id="ARBA00023157"/>
    </source>
</evidence>
<dbReference type="InterPro" id="IPR007110">
    <property type="entry name" value="Ig-like_dom"/>
</dbReference>
<feature type="signal peptide" evidence="9">
    <location>
        <begin position="1"/>
        <end position="34"/>
    </location>
</feature>
<dbReference type="CDD" id="cd05740">
    <property type="entry name" value="IgI_hCEACAM_2_4_6_like"/>
    <property type="match status" value="1"/>
</dbReference>
<dbReference type="Pfam" id="PF07686">
    <property type="entry name" value="V-set"/>
    <property type="match status" value="1"/>
</dbReference>
<feature type="region of interest" description="Disordered" evidence="7">
    <location>
        <begin position="495"/>
        <end position="526"/>
    </location>
</feature>